<reference evidence="1 2" key="1">
    <citation type="journal article" date="2021" name="Appl. Environ. Microbiol.">
        <title>Genetic linkage and physical mapping for an oyster mushroom Pleurotus cornucopiae and QTL analysis for the trait cap color.</title>
        <authorList>
            <person name="Zhang Y."/>
            <person name="Gao W."/>
            <person name="Sonnenberg A."/>
            <person name="Chen Q."/>
            <person name="Zhang J."/>
            <person name="Huang C."/>
        </authorList>
    </citation>
    <scope>NUCLEOTIDE SEQUENCE [LARGE SCALE GENOMIC DNA]</scope>
    <source>
        <strain evidence="1">CCMSSC00406</strain>
    </source>
</reference>
<keyword evidence="2" id="KW-1185">Reference proteome</keyword>
<name>A0ACB7IM80_PLECO</name>
<evidence type="ECO:0000313" key="2">
    <source>
        <dbReference type="Proteomes" id="UP000824881"/>
    </source>
</evidence>
<comment type="caution">
    <text evidence="1">The sequence shown here is derived from an EMBL/GenBank/DDBJ whole genome shotgun (WGS) entry which is preliminary data.</text>
</comment>
<sequence>MMPRPHHRNSPRPSRAERFYLAELAGEAERYEDVVAQIKDMMGSYNARLTIEERNLLSVAYKNMTNNLRNSWRIVDTLEQMQRIRDGDKRHLELTRIQRGRIETDLTNLCKEIVSLLEQKLIPAAKRGEESVFYSKMKGDYYRYLAEFSQTEDRDKYADSSLNAYKLAYKHALATLEPVHPTRLGLALNFSVFYHDVRKSPERACHLAKSAFDDAVMSLDTSDPDVGQNLRDSLMILQLLKDDLVLWATEMQDGD</sequence>
<dbReference type="EMBL" id="WQMT02000009">
    <property type="protein sequence ID" value="KAG9219327.1"/>
    <property type="molecule type" value="Genomic_DNA"/>
</dbReference>
<protein>
    <submittedName>
        <fullName evidence="1">Uncharacterized protein</fullName>
    </submittedName>
</protein>
<organism evidence="1 2">
    <name type="scientific">Pleurotus cornucopiae</name>
    <name type="common">Cornucopia mushroom</name>
    <dbReference type="NCBI Taxonomy" id="5321"/>
    <lineage>
        <taxon>Eukaryota</taxon>
        <taxon>Fungi</taxon>
        <taxon>Dikarya</taxon>
        <taxon>Basidiomycota</taxon>
        <taxon>Agaricomycotina</taxon>
        <taxon>Agaricomycetes</taxon>
        <taxon>Agaricomycetidae</taxon>
        <taxon>Agaricales</taxon>
        <taxon>Pleurotineae</taxon>
        <taxon>Pleurotaceae</taxon>
        <taxon>Pleurotus</taxon>
    </lineage>
</organism>
<accession>A0ACB7IM80</accession>
<dbReference type="Proteomes" id="UP000824881">
    <property type="component" value="Unassembled WGS sequence"/>
</dbReference>
<proteinExistence type="predicted"/>
<evidence type="ECO:0000313" key="1">
    <source>
        <dbReference type="EMBL" id="KAG9219327.1"/>
    </source>
</evidence>
<gene>
    <name evidence="1" type="ORF">CCMSSC00406_0001737</name>
</gene>